<keyword evidence="1" id="KW-0560">Oxidoreductase</keyword>
<dbReference type="PRINTS" id="PR00080">
    <property type="entry name" value="SDRFAMILY"/>
</dbReference>
<protein>
    <submittedName>
        <fullName evidence="1">SDR family NAD(P)-dependent oxidoreductase</fullName>
        <ecNumber evidence="1">1.1.1.-</ecNumber>
    </submittedName>
</protein>
<dbReference type="RefSeq" id="WP_114957031.1">
    <property type="nucleotide sequence ID" value="NZ_JBHSJF010000005.1"/>
</dbReference>
<dbReference type="PROSITE" id="PS00061">
    <property type="entry name" value="ADH_SHORT"/>
    <property type="match status" value="1"/>
</dbReference>
<keyword evidence="2" id="KW-1185">Reference proteome</keyword>
<evidence type="ECO:0000313" key="1">
    <source>
        <dbReference type="EMBL" id="MFC5067543.1"/>
    </source>
</evidence>
<dbReference type="Pfam" id="PF13561">
    <property type="entry name" value="adh_short_C2"/>
    <property type="match status" value="1"/>
</dbReference>
<name>A0ABV9Z0E3_9HYPH</name>
<dbReference type="InterPro" id="IPR002347">
    <property type="entry name" value="SDR_fam"/>
</dbReference>
<dbReference type="CDD" id="cd05233">
    <property type="entry name" value="SDR_c"/>
    <property type="match status" value="1"/>
</dbReference>
<dbReference type="PANTHER" id="PTHR43975">
    <property type="entry name" value="ZGC:101858"/>
    <property type="match status" value="1"/>
</dbReference>
<dbReference type="Gene3D" id="3.40.50.720">
    <property type="entry name" value="NAD(P)-binding Rossmann-like Domain"/>
    <property type="match status" value="1"/>
</dbReference>
<organism evidence="1 2">
    <name type="scientific">Flaviflagellibacter deserti</name>
    <dbReference type="NCBI Taxonomy" id="2267266"/>
    <lineage>
        <taxon>Bacteria</taxon>
        <taxon>Pseudomonadati</taxon>
        <taxon>Pseudomonadota</taxon>
        <taxon>Alphaproteobacteria</taxon>
        <taxon>Hyphomicrobiales</taxon>
        <taxon>Flaviflagellibacter</taxon>
    </lineage>
</organism>
<gene>
    <name evidence="1" type="ORF">ACFPFW_05880</name>
</gene>
<accession>A0ABV9Z0E3</accession>
<dbReference type="SUPFAM" id="SSF51735">
    <property type="entry name" value="NAD(P)-binding Rossmann-fold domains"/>
    <property type="match status" value="1"/>
</dbReference>
<dbReference type="InterPro" id="IPR020904">
    <property type="entry name" value="Sc_DH/Rdtase_CS"/>
</dbReference>
<proteinExistence type="predicted"/>
<reference evidence="2" key="1">
    <citation type="journal article" date="2019" name="Int. J. Syst. Evol. Microbiol.">
        <title>The Global Catalogue of Microorganisms (GCM) 10K type strain sequencing project: providing services to taxonomists for standard genome sequencing and annotation.</title>
        <authorList>
            <consortium name="The Broad Institute Genomics Platform"/>
            <consortium name="The Broad Institute Genome Sequencing Center for Infectious Disease"/>
            <person name="Wu L."/>
            <person name="Ma J."/>
        </authorList>
    </citation>
    <scope>NUCLEOTIDE SEQUENCE [LARGE SCALE GENOMIC DNA]</scope>
    <source>
        <strain evidence="2">CGMCC 1.16444</strain>
    </source>
</reference>
<comment type="caution">
    <text evidence="1">The sequence shown here is derived from an EMBL/GenBank/DDBJ whole genome shotgun (WGS) entry which is preliminary data.</text>
</comment>
<dbReference type="PANTHER" id="PTHR43975:SF2">
    <property type="entry name" value="EG:BACR7A4.14 PROTEIN-RELATED"/>
    <property type="match status" value="1"/>
</dbReference>
<dbReference type="GO" id="GO:0016491">
    <property type="term" value="F:oxidoreductase activity"/>
    <property type="evidence" value="ECO:0007669"/>
    <property type="project" value="UniProtKB-KW"/>
</dbReference>
<dbReference type="EMBL" id="JBHSJF010000005">
    <property type="protein sequence ID" value="MFC5067543.1"/>
    <property type="molecule type" value="Genomic_DNA"/>
</dbReference>
<dbReference type="PRINTS" id="PR00081">
    <property type="entry name" value="GDHRDH"/>
</dbReference>
<dbReference type="EC" id="1.1.1.-" evidence="1"/>
<evidence type="ECO:0000313" key="2">
    <source>
        <dbReference type="Proteomes" id="UP001595796"/>
    </source>
</evidence>
<dbReference type="Proteomes" id="UP001595796">
    <property type="component" value="Unassembled WGS sequence"/>
</dbReference>
<sequence length="292" mass="30855">MPGRLEGKVAIVTGAGTGIGEAIAHKFAKEGARLLLSGLPTDPVEDVARSVEKNFGGKVETHLGDLSRENVAKACVDAAIGHFGQLDVLVNNAGVFVATGELQDYPIEKFDETIRNNIRSMFLMSKFALPHLQKTRGNIVSAGSESGEIGLSMNAPYGGTKGFVHSFTRGLAVEQAKYGVRANCVCPGPIDTAWTHKETGPMDADMEKGIVAGTVLARRGTPEEIANVYAFLASDEASYVTGALFFVDGGTTIGKGDVGSLVPEQLRAQPDGTLSLRHSRDGLKNKEVVQAK</sequence>
<dbReference type="InterPro" id="IPR036291">
    <property type="entry name" value="NAD(P)-bd_dom_sf"/>
</dbReference>